<evidence type="ECO:0000313" key="2">
    <source>
        <dbReference type="Proteomes" id="UP000283360"/>
    </source>
</evidence>
<name>A0A3R5ZF40_9FIRM</name>
<dbReference type="InterPro" id="IPR049886">
    <property type="entry name" value="CFI_box_CTERM_dom"/>
</dbReference>
<dbReference type="EMBL" id="QRXJ01000018">
    <property type="protein sequence ID" value="RGT88246.1"/>
    <property type="molecule type" value="Genomic_DNA"/>
</dbReference>
<proteinExistence type="predicted"/>
<reference evidence="1 2" key="1">
    <citation type="submission" date="2018-08" db="EMBL/GenBank/DDBJ databases">
        <title>A genome reference for cultivated species of the human gut microbiota.</title>
        <authorList>
            <person name="Zou Y."/>
            <person name="Xue W."/>
            <person name="Luo G."/>
        </authorList>
    </citation>
    <scope>NUCLEOTIDE SEQUENCE [LARGE SCALE GENOMIC DNA]</scope>
    <source>
        <strain evidence="1 2">AF18-12LB</strain>
    </source>
</reference>
<protein>
    <submittedName>
        <fullName evidence="1">Uncharacterized protein</fullName>
    </submittedName>
</protein>
<dbReference type="AlphaFoldDB" id="A0A3R5ZF40"/>
<dbReference type="RefSeq" id="WP_117835975.1">
    <property type="nucleotide sequence ID" value="NZ_QRXJ01000018.1"/>
</dbReference>
<keyword evidence="2" id="KW-1185">Reference proteome</keyword>
<accession>A0A3R5ZF40</accession>
<organism evidence="1 2">
    <name type="scientific">Coprococcus comes</name>
    <dbReference type="NCBI Taxonomy" id="410072"/>
    <lineage>
        <taxon>Bacteria</taxon>
        <taxon>Bacillati</taxon>
        <taxon>Bacillota</taxon>
        <taxon>Clostridia</taxon>
        <taxon>Lachnospirales</taxon>
        <taxon>Lachnospiraceae</taxon>
        <taxon>Coprococcus</taxon>
    </lineage>
</organism>
<dbReference type="Proteomes" id="UP000283360">
    <property type="component" value="Unassembled WGS sequence"/>
</dbReference>
<gene>
    <name evidence="1" type="ORF">DWX03_12960</name>
</gene>
<sequence>MSNYGRCKDCEWGEPESGTWKWYCSYYKTYEDPDEVQDCKQFKERGSSSGGCFLTTACCDYKGLPDDCYELETMRKLRDDYISKQSYGEKLIKDYYAEAPEIVDRINSSANKDEILEKMYEKITNIVKMVDDGKKDEAIIHYMMLLHDLSKLK</sequence>
<dbReference type="NCBIfam" id="NF041770">
    <property type="entry name" value="CFI_box_CTERM"/>
    <property type="match status" value="1"/>
</dbReference>
<evidence type="ECO:0000313" key="1">
    <source>
        <dbReference type="EMBL" id="RGT88246.1"/>
    </source>
</evidence>
<comment type="caution">
    <text evidence="1">The sequence shown here is derived from an EMBL/GenBank/DDBJ whole genome shotgun (WGS) entry which is preliminary data.</text>
</comment>